<dbReference type="RefSeq" id="WP_086657435.1">
    <property type="nucleotide sequence ID" value="NZ_JBDNWW010000048.1"/>
</dbReference>
<organism evidence="1 2">
    <name type="scientific">Acetobacter orientalis</name>
    <dbReference type="NCBI Taxonomy" id="146474"/>
    <lineage>
        <taxon>Bacteria</taxon>
        <taxon>Pseudomonadati</taxon>
        <taxon>Pseudomonadota</taxon>
        <taxon>Alphaproteobacteria</taxon>
        <taxon>Acetobacterales</taxon>
        <taxon>Acetobacteraceae</taxon>
        <taxon>Acetobacter</taxon>
    </lineage>
</organism>
<sequence>MKGDIPVYEAQVLAGLQQFMKCLAFCNQALLSIHKQMPREVRYVADVRRWVLTHAALLLHFQRRVDPSAPLLTATNLYGLIEDSSLVSPNTVTNYLKEIQNFGYIEAIPSQDGRVRAYQMSAFSEQMFHVYLSVNLEALDQIDGAGRSEVTRATPEILNHMHPIFARLMLQDAFLRAPPQSIVQLVSTTVGMSVLNEMTKSITESPIGDIERIEIALDSANAMAQRYGVSRGNIARLLKKIEVENDFGKTGKKSWISARLVRDYHQWQARKFAHVSYAYVEACRQHNTTNAAA</sequence>
<dbReference type="AlphaFoldDB" id="A0A252C7W8"/>
<reference evidence="1 2" key="1">
    <citation type="submission" date="2014-06" db="EMBL/GenBank/DDBJ databases">
        <authorList>
            <person name="Ju J."/>
            <person name="Zhang J."/>
        </authorList>
    </citation>
    <scope>NUCLEOTIDE SEQUENCE [LARGE SCALE GENOMIC DNA]</scope>
    <source>
        <strain evidence="1">DmW_048</strain>
    </source>
</reference>
<evidence type="ECO:0000313" key="2">
    <source>
        <dbReference type="Proteomes" id="UP000194999"/>
    </source>
</evidence>
<evidence type="ECO:0000313" key="1">
    <source>
        <dbReference type="EMBL" id="OUI98192.1"/>
    </source>
</evidence>
<dbReference type="EMBL" id="JOOY01000096">
    <property type="protein sequence ID" value="OUI98192.1"/>
    <property type="molecule type" value="Genomic_DNA"/>
</dbReference>
<accession>A0A252C7W8</accession>
<proteinExistence type="predicted"/>
<comment type="caution">
    <text evidence="1">The sequence shown here is derived from an EMBL/GenBank/DDBJ whole genome shotgun (WGS) entry which is preliminary data.</text>
</comment>
<name>A0A252C7W8_9PROT</name>
<dbReference type="Proteomes" id="UP000194999">
    <property type="component" value="Unassembled WGS sequence"/>
</dbReference>
<gene>
    <name evidence="1" type="ORF">HK15_00310</name>
</gene>
<protein>
    <submittedName>
        <fullName evidence="1">Uncharacterized protein</fullName>
    </submittedName>
</protein>